<keyword evidence="2" id="KW-0964">Secreted</keyword>
<evidence type="ECO:0000256" key="1">
    <source>
        <dbReference type="ARBA" id="ARBA00004613"/>
    </source>
</evidence>
<dbReference type="Gene3D" id="1.20.90.10">
    <property type="entry name" value="Phospholipase A2 domain"/>
    <property type="match status" value="1"/>
</dbReference>
<dbReference type="EMBL" id="KQ964273">
    <property type="protein sequence ID" value="KXJ85862.1"/>
    <property type="molecule type" value="Genomic_DNA"/>
</dbReference>
<evidence type="ECO:0000313" key="6">
    <source>
        <dbReference type="Proteomes" id="UP000070501"/>
    </source>
</evidence>
<dbReference type="GO" id="GO:0004623">
    <property type="term" value="F:phospholipase A2 activity"/>
    <property type="evidence" value="ECO:0007669"/>
    <property type="project" value="InterPro"/>
</dbReference>
<dbReference type="GO" id="GO:0005576">
    <property type="term" value="C:extracellular region"/>
    <property type="evidence" value="ECO:0007669"/>
    <property type="project" value="UniProtKB-SubCell"/>
</dbReference>
<feature type="region of interest" description="Disordered" evidence="3">
    <location>
        <begin position="26"/>
        <end position="72"/>
    </location>
</feature>
<organism evidence="5 6">
    <name type="scientific">Microdochium bolleyi</name>
    <dbReference type="NCBI Taxonomy" id="196109"/>
    <lineage>
        <taxon>Eukaryota</taxon>
        <taxon>Fungi</taxon>
        <taxon>Dikarya</taxon>
        <taxon>Ascomycota</taxon>
        <taxon>Pezizomycotina</taxon>
        <taxon>Sordariomycetes</taxon>
        <taxon>Xylariomycetidae</taxon>
        <taxon>Xylariales</taxon>
        <taxon>Microdochiaceae</taxon>
        <taxon>Microdochium</taxon>
    </lineage>
</organism>
<keyword evidence="4" id="KW-0732">Signal</keyword>
<protein>
    <submittedName>
        <fullName evidence="5">Uncharacterized protein</fullName>
    </submittedName>
</protein>
<dbReference type="InterPro" id="IPR036444">
    <property type="entry name" value="PLipase_A2_dom_sf"/>
</dbReference>
<dbReference type="GO" id="GO:0050482">
    <property type="term" value="P:arachidonate secretion"/>
    <property type="evidence" value="ECO:0007669"/>
    <property type="project" value="InterPro"/>
</dbReference>
<feature type="signal peptide" evidence="4">
    <location>
        <begin position="1"/>
        <end position="24"/>
    </location>
</feature>
<keyword evidence="6" id="KW-1185">Reference proteome</keyword>
<gene>
    <name evidence="5" type="ORF">Micbo1qcDRAFT_180409</name>
</gene>
<dbReference type="GO" id="GO:0006644">
    <property type="term" value="P:phospholipid metabolic process"/>
    <property type="evidence" value="ECO:0007669"/>
    <property type="project" value="InterPro"/>
</dbReference>
<feature type="chain" id="PRO_5007292786" evidence="4">
    <location>
        <begin position="25"/>
        <end position="886"/>
    </location>
</feature>
<evidence type="ECO:0000256" key="2">
    <source>
        <dbReference type="ARBA" id="ARBA00022525"/>
    </source>
</evidence>
<dbReference type="InParanoid" id="A0A136ILM7"/>
<evidence type="ECO:0000313" key="5">
    <source>
        <dbReference type="EMBL" id="KXJ85862.1"/>
    </source>
</evidence>
<evidence type="ECO:0000256" key="3">
    <source>
        <dbReference type="SAM" id="MobiDB-lite"/>
    </source>
</evidence>
<dbReference type="InterPro" id="IPR033113">
    <property type="entry name" value="PLA2_histidine"/>
</dbReference>
<dbReference type="OrthoDB" id="439917at2759"/>
<reference evidence="6" key="1">
    <citation type="submission" date="2016-02" db="EMBL/GenBank/DDBJ databases">
        <title>Draft genome sequence of Microdochium bolleyi, a fungal endophyte of beachgrass.</title>
        <authorList>
            <consortium name="DOE Joint Genome Institute"/>
            <person name="David A.S."/>
            <person name="May G."/>
            <person name="Haridas S."/>
            <person name="Lim J."/>
            <person name="Wang M."/>
            <person name="Labutti K."/>
            <person name="Lipzen A."/>
            <person name="Barry K."/>
            <person name="Grigoriev I.V."/>
        </authorList>
    </citation>
    <scope>NUCLEOTIDE SEQUENCE [LARGE SCALE GENOMIC DNA]</scope>
    <source>
        <strain evidence="6">J235TASD1</strain>
    </source>
</reference>
<evidence type="ECO:0000256" key="4">
    <source>
        <dbReference type="SAM" id="SignalP"/>
    </source>
</evidence>
<sequence length="886" mass="93172">MNFVTPSALPTLVALAAALAGVDASKCNPRPPASSLSASTTKGAYATSPVPGSYTPSASTKSTTSQSNHASSSLTTTIASLSGGTTTTGATGSSSTASSISAATDTSNTYSLSSSSSSSSSLSLASSATSLSGSLSSTISTTESSTTLSETATSSSASSESQSSTSTGTESLASSSTISESVASSLTVSASTSETAATTFNTADYTFYEVTLPIVFTSTAASALPITSTYSLEVTPTGTPPCVIDVDTVTTETLRLADNAGNRFVPKNGGIGVLEESDFPGFGHTEDPTGQLAKDNEAYYDSIKYHLESVGPNTFDLATTVRGQKAYVAYSKSTGKVSTVAASSNGSSGDTVTRIFSFTCEGRLVIYAPDRTAMTWKVGEDGISTVVVPGRPDKSKEILFTTDKAPTGSNSVTSGTRRRSPNHAMLDLTRRMSPYTDGAYPRVPSVPANMHAKRRAGATDMTANGCGSGSTSSWIPQLEFGQCCDNHDYCYANCASGPAEHCAQSNLIYCYQGQFENCNVAFYNCMQDTVCAKYSWWSSPIKRGACKFSATFYAAVVSTFLGGNAFKDTTARQCGAYCQDGSPYCGGNSAILATAVPAGLCVLQATAFKEKWWFCLLAKAYKGMIADKTRSDLDTISEDGFSAPPWYKNGNGAITFKPEPVFESDSGKAAKILALERRAMTLGQTITLCPSASYELTFVGVVMSIGSIDVYLKGSGDISMQLLSKPLSGLLYSGGPAHPYVGFGPVPFTAPASAETFITMDLQIVLSGNRIRPGLAWIDNRRWSFTDLPSALVMKVAKLQEASFGRKLSPRRSTTSSTDLFDEKMLRYSRIDIYEGTTANSFTYDHRIEKIEGPVRSPVHKLDTAGSVVGSVTTSESPVLYAKYYI</sequence>
<feature type="compositionally biased region" description="Low complexity" evidence="3">
    <location>
        <begin position="62"/>
        <end position="72"/>
    </location>
</feature>
<name>A0A136ILM7_9PEZI</name>
<accession>A0A136ILM7</accession>
<feature type="region of interest" description="Disordered" evidence="3">
    <location>
        <begin position="132"/>
        <end position="174"/>
    </location>
</feature>
<dbReference type="Proteomes" id="UP000070501">
    <property type="component" value="Unassembled WGS sequence"/>
</dbReference>
<dbReference type="STRING" id="196109.A0A136ILM7"/>
<dbReference type="AlphaFoldDB" id="A0A136ILM7"/>
<proteinExistence type="predicted"/>
<comment type="subcellular location">
    <subcellularLocation>
        <location evidence="1">Secreted</location>
    </subcellularLocation>
</comment>
<dbReference type="PROSITE" id="PS00118">
    <property type="entry name" value="PA2_HIS"/>
    <property type="match status" value="1"/>
</dbReference>